<sequence length="167" mass="18337">HPDCRLSLITSQVEASVCVLTYALKSNSAINFSAYILTTSMAKFLVFLPVLVCVLSFTAACPNTIKNAFNPDDTIKETGCYYADGMFIDAASGTSADIENAQPQKCQKFCAEKGYSNQFVILQYETCHCNKAFRRHAKRDASKCDVDCRGSHLFKCGGKGFASGYYL</sequence>
<dbReference type="EMBL" id="NIVC01001114">
    <property type="protein sequence ID" value="PAA72090.1"/>
    <property type="molecule type" value="Genomic_DNA"/>
</dbReference>
<proteinExistence type="predicted"/>
<protein>
    <recommendedName>
        <fullName evidence="2">WSC domain-containing protein</fullName>
    </recommendedName>
</protein>
<evidence type="ECO:0000256" key="1">
    <source>
        <dbReference type="SAM" id="Phobius"/>
    </source>
</evidence>
<accession>A0A267FE81</accession>
<name>A0A267FE81_9PLAT</name>
<feature type="non-terminal residue" evidence="3">
    <location>
        <position position="1"/>
    </location>
</feature>
<dbReference type="PROSITE" id="PS51212">
    <property type="entry name" value="WSC"/>
    <property type="match status" value="1"/>
</dbReference>
<comment type="caution">
    <text evidence="3">The sequence shown here is derived from an EMBL/GenBank/DDBJ whole genome shotgun (WGS) entry which is preliminary data.</text>
</comment>
<keyword evidence="1" id="KW-0812">Transmembrane</keyword>
<organism evidence="3 4">
    <name type="scientific">Macrostomum lignano</name>
    <dbReference type="NCBI Taxonomy" id="282301"/>
    <lineage>
        <taxon>Eukaryota</taxon>
        <taxon>Metazoa</taxon>
        <taxon>Spiralia</taxon>
        <taxon>Lophotrochozoa</taxon>
        <taxon>Platyhelminthes</taxon>
        <taxon>Rhabditophora</taxon>
        <taxon>Macrostomorpha</taxon>
        <taxon>Macrostomida</taxon>
        <taxon>Macrostomidae</taxon>
        <taxon>Macrostomum</taxon>
    </lineage>
</organism>
<feature type="domain" description="WSC" evidence="2">
    <location>
        <begin position="74"/>
        <end position="167"/>
    </location>
</feature>
<dbReference type="InterPro" id="IPR002889">
    <property type="entry name" value="WSC_carb-bd"/>
</dbReference>
<dbReference type="Proteomes" id="UP000215902">
    <property type="component" value="Unassembled WGS sequence"/>
</dbReference>
<gene>
    <name evidence="3" type="ORF">BOX15_Mlig002663g1</name>
</gene>
<feature type="transmembrane region" description="Helical" evidence="1">
    <location>
        <begin position="34"/>
        <end position="57"/>
    </location>
</feature>
<keyword evidence="1" id="KW-1133">Transmembrane helix</keyword>
<dbReference type="AlphaFoldDB" id="A0A267FE81"/>
<dbReference type="Pfam" id="PF01822">
    <property type="entry name" value="WSC"/>
    <property type="match status" value="1"/>
</dbReference>
<evidence type="ECO:0000313" key="4">
    <source>
        <dbReference type="Proteomes" id="UP000215902"/>
    </source>
</evidence>
<evidence type="ECO:0000259" key="2">
    <source>
        <dbReference type="PROSITE" id="PS51212"/>
    </source>
</evidence>
<reference evidence="3 4" key="1">
    <citation type="submission" date="2017-06" db="EMBL/GenBank/DDBJ databases">
        <title>A platform for efficient transgenesis in Macrostomum lignano, a flatworm model organism for stem cell research.</title>
        <authorList>
            <person name="Berezikov E."/>
        </authorList>
    </citation>
    <scope>NUCLEOTIDE SEQUENCE [LARGE SCALE GENOMIC DNA]</scope>
    <source>
        <strain evidence="3">DV1</strain>
        <tissue evidence="3">Whole organism</tissue>
    </source>
</reference>
<keyword evidence="1" id="KW-0472">Membrane</keyword>
<evidence type="ECO:0000313" key="3">
    <source>
        <dbReference type="EMBL" id="PAA72090.1"/>
    </source>
</evidence>
<keyword evidence="4" id="KW-1185">Reference proteome</keyword>